<dbReference type="EMBL" id="OU015568">
    <property type="protein sequence ID" value="CAG5086146.1"/>
    <property type="molecule type" value="Genomic_DNA"/>
</dbReference>
<keyword evidence="11 14" id="KW-0067">ATP-binding</keyword>
<evidence type="ECO:0000256" key="12">
    <source>
        <dbReference type="ARBA" id="ARBA00022842"/>
    </source>
</evidence>
<keyword evidence="7" id="KW-0597">Phosphoprotein</keyword>
<dbReference type="PROSITE" id="PS50012">
    <property type="entry name" value="RCC1_3"/>
    <property type="match status" value="2"/>
</dbReference>
<dbReference type="PROSITE" id="PS00107">
    <property type="entry name" value="PROTEIN_KINASE_ATP"/>
    <property type="match status" value="1"/>
</dbReference>
<evidence type="ECO:0000259" key="15">
    <source>
        <dbReference type="PROSITE" id="PS50011"/>
    </source>
</evidence>
<dbReference type="EC" id="2.7.11.1" evidence="4"/>
<evidence type="ECO:0000256" key="1">
    <source>
        <dbReference type="ARBA" id="ARBA00001946"/>
    </source>
</evidence>
<feature type="binding site" evidence="14">
    <location>
        <position position="36"/>
    </location>
    <ligand>
        <name>ATP</name>
        <dbReference type="ChEBI" id="CHEBI:30616"/>
    </ligand>
</feature>
<dbReference type="PANTHER" id="PTHR44535">
    <property type="entry name" value="PROTEIN CBG16200"/>
    <property type="match status" value="1"/>
</dbReference>
<accession>A0ABN7RU42</accession>
<dbReference type="InterPro" id="IPR000719">
    <property type="entry name" value="Prot_kinase_dom"/>
</dbReference>
<dbReference type="SMART" id="SM00220">
    <property type="entry name" value="S_TKc"/>
    <property type="match status" value="1"/>
</dbReference>
<feature type="repeat" description="RCC1" evidence="13">
    <location>
        <begin position="530"/>
        <end position="577"/>
    </location>
</feature>
<evidence type="ECO:0000256" key="6">
    <source>
        <dbReference type="ARBA" id="ARBA00022527"/>
    </source>
</evidence>
<sequence length="577" mass="63611">MENYTKEQIVGRGAYGTVFLCRRKDGGPNAQTCILKEIPMETMSQEERESARNEVEILKVLNHPNIVRYIDSEFQSRAIVIVMEYVTGGTLFDFIQRRKDDYIPEEKIISLFVQITVALSHIHSKNILHRDLKTQNLLIDRHHQVVKISDFGISKVLNSKSKALTVVGTPCYISPEVCDKSPYNQKSDIWALGCILYELCMLKRAFEAASLPALVMKIMRANYDPRHRFTQKTSDESFQSASPWNLIVGQRQVFLWGDGHLTPRELPVPNDVGVVNNVLISGGVRVGTTDQDIVLAWDASVSANGLAQYEPRRIGKSKFRDVAAGQGFLAAITDRGVLVVAKAPDFDPQIVESFLGMDCTQVAAGPRHVIALTAEGEVWCVFNDKLTDITTVKRLKPELCPLNKNQNTPAQKIFCGPGASAAITETGRLYVRGRNVENRLMLDRPSSMVNSADSFTEVKLDFPVKSITIGENHSAVISNFGNLYLVGSNKHGALGDSFSSSRSVVLRELACPVSQVAVGIAYTCALCQDGTIWTWGRAIRGQLGRNPEPADSPRRVDIDNAISVSSSDGITLVAVKS</sequence>
<evidence type="ECO:0000256" key="4">
    <source>
        <dbReference type="ARBA" id="ARBA00012513"/>
    </source>
</evidence>
<keyword evidence="6" id="KW-0723">Serine/threonine-protein kinase</keyword>
<proteinExistence type="inferred from homology"/>
<evidence type="ECO:0000313" key="17">
    <source>
        <dbReference type="Proteomes" id="UP001158576"/>
    </source>
</evidence>
<feature type="repeat" description="RCC1" evidence="13">
    <location>
        <begin position="481"/>
        <end position="529"/>
    </location>
</feature>
<keyword evidence="10" id="KW-0418">Kinase</keyword>
<feature type="domain" description="Protein kinase" evidence="15">
    <location>
        <begin position="4"/>
        <end position="279"/>
    </location>
</feature>
<keyword evidence="5" id="KW-0963">Cytoplasm</keyword>
<keyword evidence="17" id="KW-1185">Reference proteome</keyword>
<evidence type="ECO:0000256" key="7">
    <source>
        <dbReference type="ARBA" id="ARBA00022553"/>
    </source>
</evidence>
<dbReference type="PRINTS" id="PR00633">
    <property type="entry name" value="RCCNDNSATION"/>
</dbReference>
<dbReference type="InterPro" id="IPR011009">
    <property type="entry name" value="Kinase-like_dom_sf"/>
</dbReference>
<dbReference type="Pfam" id="PF00415">
    <property type="entry name" value="RCC1"/>
    <property type="match status" value="1"/>
</dbReference>
<evidence type="ECO:0000256" key="14">
    <source>
        <dbReference type="PROSITE-ProRule" id="PRU10141"/>
    </source>
</evidence>
<dbReference type="InterPro" id="IPR009091">
    <property type="entry name" value="RCC1/BLIP-II"/>
</dbReference>
<dbReference type="Gene3D" id="3.30.200.20">
    <property type="entry name" value="Phosphorylase Kinase, domain 1"/>
    <property type="match status" value="1"/>
</dbReference>
<evidence type="ECO:0000256" key="10">
    <source>
        <dbReference type="ARBA" id="ARBA00022777"/>
    </source>
</evidence>
<dbReference type="Pfam" id="PF00069">
    <property type="entry name" value="Pkinase"/>
    <property type="match status" value="1"/>
</dbReference>
<evidence type="ECO:0000256" key="11">
    <source>
        <dbReference type="ARBA" id="ARBA00022840"/>
    </source>
</evidence>
<dbReference type="PANTHER" id="PTHR44535:SF4">
    <property type="entry name" value="SERINE_THREONINE-PROTEIN KINASE NEK8"/>
    <property type="match status" value="1"/>
</dbReference>
<protein>
    <recommendedName>
        <fullName evidence="4">non-specific serine/threonine protein kinase</fullName>
        <ecNumber evidence="4">2.7.11.1</ecNumber>
    </recommendedName>
</protein>
<evidence type="ECO:0000256" key="8">
    <source>
        <dbReference type="ARBA" id="ARBA00022723"/>
    </source>
</evidence>
<dbReference type="SUPFAM" id="SSF50985">
    <property type="entry name" value="RCC1/BLIP-II"/>
    <property type="match status" value="1"/>
</dbReference>
<keyword evidence="9 14" id="KW-0547">Nucleotide-binding</keyword>
<dbReference type="Gene3D" id="1.10.510.10">
    <property type="entry name" value="Transferase(Phosphotransferase) domain 1"/>
    <property type="match status" value="1"/>
</dbReference>
<gene>
    <name evidence="16" type="ORF">OKIOD_LOCUS2681</name>
</gene>
<evidence type="ECO:0000256" key="5">
    <source>
        <dbReference type="ARBA" id="ARBA00022490"/>
    </source>
</evidence>
<evidence type="ECO:0000256" key="2">
    <source>
        <dbReference type="ARBA" id="ARBA00004496"/>
    </source>
</evidence>
<comment type="cofactor">
    <cofactor evidence="1">
        <name>Mg(2+)</name>
        <dbReference type="ChEBI" id="CHEBI:18420"/>
    </cofactor>
</comment>
<dbReference type="Gene3D" id="2.130.10.30">
    <property type="entry name" value="Regulator of chromosome condensation 1/beta-lactamase-inhibitor protein II"/>
    <property type="match status" value="1"/>
</dbReference>
<dbReference type="InterPro" id="IPR008271">
    <property type="entry name" value="Ser/Thr_kinase_AS"/>
</dbReference>
<dbReference type="InterPro" id="IPR000408">
    <property type="entry name" value="Reg_chr_condens"/>
</dbReference>
<dbReference type="SUPFAM" id="SSF56112">
    <property type="entry name" value="Protein kinase-like (PK-like)"/>
    <property type="match status" value="1"/>
</dbReference>
<comment type="subcellular location">
    <subcellularLocation>
        <location evidence="2">Cytoplasm</location>
    </subcellularLocation>
</comment>
<evidence type="ECO:0000256" key="3">
    <source>
        <dbReference type="ARBA" id="ARBA00010886"/>
    </source>
</evidence>
<keyword evidence="8" id="KW-0479">Metal-binding</keyword>
<name>A0ABN7RU42_OIKDI</name>
<evidence type="ECO:0000256" key="13">
    <source>
        <dbReference type="PROSITE-ProRule" id="PRU00235"/>
    </source>
</evidence>
<keyword evidence="12" id="KW-0460">Magnesium</keyword>
<dbReference type="PROSITE" id="PS00108">
    <property type="entry name" value="PROTEIN_KINASE_ST"/>
    <property type="match status" value="1"/>
</dbReference>
<evidence type="ECO:0000256" key="9">
    <source>
        <dbReference type="ARBA" id="ARBA00022741"/>
    </source>
</evidence>
<dbReference type="Pfam" id="PF13540">
    <property type="entry name" value="RCC1_2"/>
    <property type="match status" value="1"/>
</dbReference>
<reference evidence="16 17" key="1">
    <citation type="submission" date="2021-04" db="EMBL/GenBank/DDBJ databases">
        <authorList>
            <person name="Bliznina A."/>
        </authorList>
    </citation>
    <scope>NUCLEOTIDE SEQUENCE [LARGE SCALE GENOMIC DNA]</scope>
</reference>
<organism evidence="16 17">
    <name type="scientific">Oikopleura dioica</name>
    <name type="common">Tunicate</name>
    <dbReference type="NCBI Taxonomy" id="34765"/>
    <lineage>
        <taxon>Eukaryota</taxon>
        <taxon>Metazoa</taxon>
        <taxon>Chordata</taxon>
        <taxon>Tunicata</taxon>
        <taxon>Appendicularia</taxon>
        <taxon>Copelata</taxon>
        <taxon>Oikopleuridae</taxon>
        <taxon>Oikopleura</taxon>
    </lineage>
</organism>
<comment type="similarity">
    <text evidence="3">Belongs to the protein kinase superfamily. NEK Ser/Thr protein kinase family. NIMA subfamily.</text>
</comment>
<keyword evidence="10" id="KW-0808">Transferase</keyword>
<dbReference type="Proteomes" id="UP001158576">
    <property type="component" value="Chromosome PAR"/>
</dbReference>
<evidence type="ECO:0000313" key="16">
    <source>
        <dbReference type="EMBL" id="CAG5086146.1"/>
    </source>
</evidence>
<dbReference type="InterPro" id="IPR017441">
    <property type="entry name" value="Protein_kinase_ATP_BS"/>
</dbReference>
<dbReference type="PROSITE" id="PS50011">
    <property type="entry name" value="PROTEIN_KINASE_DOM"/>
    <property type="match status" value="1"/>
</dbReference>
<dbReference type="InterPro" id="IPR051997">
    <property type="entry name" value="STK_NEK"/>
</dbReference>